<feature type="domain" description="DUF305" evidence="2">
    <location>
        <begin position="34"/>
        <end position="120"/>
    </location>
</feature>
<feature type="chain" id="PRO_5011579196" description="DUF305 domain-containing protein" evidence="1">
    <location>
        <begin position="21"/>
        <end position="125"/>
    </location>
</feature>
<proteinExistence type="predicted"/>
<dbReference type="OrthoDB" id="517560at2"/>
<name>A0A1I7N3P3_9HYPH</name>
<gene>
    <name evidence="3" type="ORF">SAMN04488557_1194</name>
</gene>
<dbReference type="Gene3D" id="1.20.1260.10">
    <property type="match status" value="1"/>
</dbReference>
<keyword evidence="1" id="KW-0732">Signal</keyword>
<dbReference type="Pfam" id="PF03713">
    <property type="entry name" value="DUF305"/>
    <property type="match status" value="1"/>
</dbReference>
<protein>
    <recommendedName>
        <fullName evidence="2">DUF305 domain-containing protein</fullName>
    </recommendedName>
</protein>
<organism evidence="3 4">
    <name type="scientific">Hyphomicrobium facile</name>
    <dbReference type="NCBI Taxonomy" id="51670"/>
    <lineage>
        <taxon>Bacteria</taxon>
        <taxon>Pseudomonadati</taxon>
        <taxon>Pseudomonadota</taxon>
        <taxon>Alphaproteobacteria</taxon>
        <taxon>Hyphomicrobiales</taxon>
        <taxon>Hyphomicrobiaceae</taxon>
        <taxon>Hyphomicrobium</taxon>
    </lineage>
</organism>
<keyword evidence="4" id="KW-1185">Reference proteome</keyword>
<accession>A0A1I7N3P3</accession>
<dbReference type="PANTHER" id="PTHR36933">
    <property type="entry name" value="SLL0788 PROTEIN"/>
    <property type="match status" value="1"/>
</dbReference>
<dbReference type="InterPro" id="IPR005183">
    <property type="entry name" value="DUF305_CopM-like"/>
</dbReference>
<evidence type="ECO:0000259" key="2">
    <source>
        <dbReference type="Pfam" id="PF03713"/>
    </source>
</evidence>
<evidence type="ECO:0000313" key="3">
    <source>
        <dbReference type="EMBL" id="SFV29203.1"/>
    </source>
</evidence>
<dbReference type="AlphaFoldDB" id="A0A1I7N3P3"/>
<dbReference type="EMBL" id="FPCH01000001">
    <property type="protein sequence ID" value="SFV29203.1"/>
    <property type="molecule type" value="Genomic_DNA"/>
</dbReference>
<dbReference type="InterPro" id="IPR012347">
    <property type="entry name" value="Ferritin-like"/>
</dbReference>
<evidence type="ECO:0000256" key="1">
    <source>
        <dbReference type="SAM" id="SignalP"/>
    </source>
</evidence>
<dbReference type="PANTHER" id="PTHR36933:SF1">
    <property type="entry name" value="SLL0788 PROTEIN"/>
    <property type="match status" value="1"/>
</dbReference>
<dbReference type="Proteomes" id="UP000199423">
    <property type="component" value="Unassembled WGS sequence"/>
</dbReference>
<reference evidence="4" key="1">
    <citation type="submission" date="2016-10" db="EMBL/GenBank/DDBJ databases">
        <authorList>
            <person name="Varghese N."/>
            <person name="Submissions S."/>
        </authorList>
    </citation>
    <scope>NUCLEOTIDE SEQUENCE [LARGE SCALE GENOMIC DNA]</scope>
    <source>
        <strain evidence="4">DSM 1565</strain>
    </source>
</reference>
<feature type="signal peptide" evidence="1">
    <location>
        <begin position="1"/>
        <end position="20"/>
    </location>
</feature>
<evidence type="ECO:0000313" key="4">
    <source>
        <dbReference type="Proteomes" id="UP000199423"/>
    </source>
</evidence>
<dbReference type="RefSeq" id="WP_092866426.1">
    <property type="nucleotide sequence ID" value="NZ_FPCH01000001.1"/>
</dbReference>
<sequence>MKNIAALICLALVSITPAVAGDAEMKGMDHMNMDTAKTAEGAGSSKAFEAANQKMHKAMSIPYTGDADVDFVNGMIAHHQGAIDMAKVELRYGKDPEMRKLAEDIIAAQEQEIAGMNAWLAKHKN</sequence>